<feature type="compositionally biased region" description="Low complexity" evidence="1">
    <location>
        <begin position="87"/>
        <end position="112"/>
    </location>
</feature>
<gene>
    <name evidence="3" type="ORF">OERS_08650</name>
</gene>
<dbReference type="Proteomes" id="UP000093412">
    <property type="component" value="Unassembled WGS sequence"/>
</dbReference>
<evidence type="ECO:0000256" key="2">
    <source>
        <dbReference type="SAM" id="Phobius"/>
    </source>
</evidence>
<feature type="compositionally biased region" description="Pro residues" evidence="1">
    <location>
        <begin position="1"/>
        <end position="25"/>
    </location>
</feature>
<name>A0ABX2Y7A1_9CELL</name>
<feature type="region of interest" description="Disordered" evidence="1">
    <location>
        <begin position="1"/>
        <end position="27"/>
    </location>
</feature>
<accession>A0ABX2Y7A1</accession>
<comment type="caution">
    <text evidence="3">The sequence shown here is derived from an EMBL/GenBank/DDBJ whole genome shotgun (WGS) entry which is preliminary data.</text>
</comment>
<feature type="transmembrane region" description="Helical" evidence="2">
    <location>
        <begin position="137"/>
        <end position="159"/>
    </location>
</feature>
<protein>
    <recommendedName>
        <fullName evidence="5">Neutral zinc metallopeptidase</fullName>
    </recommendedName>
</protein>
<dbReference type="EMBL" id="MAQA01000006">
    <property type="protein sequence ID" value="OCI32463.1"/>
    <property type="molecule type" value="Genomic_DNA"/>
</dbReference>
<dbReference type="RefSeq" id="WP_068624691.1">
    <property type="nucleotide sequence ID" value="NZ_MAQA01000006.1"/>
</dbReference>
<sequence>MDPARPGPAGPAYPGPPSGSVPAPPGSAAAAWQSAQAWHAYARTQAGPAQQHALAASAHWFAVHRTLAAQESARAGWAAHPTPPAVAPTGLAPAPGPSSAAGPAWGTAGHHGPPAPAAPPGYPAPGAPQPPRRRGPALVGTFVAIVGVLVLIGMVLGVVRSAQQGLAEVFDNPAPTVPAIDGWVAPEPVPEPATDQVPATGDVDPAPGDLTADGTDLPPGAGMEERWKQGEYALPVPDDLLTASPGTPFAPGQPDPTRWLVDLNAANEGLRVVFTDDSTYNCGMDWIVERDMRESGVAGCYDPDYPTTLFMYWGPEASAAAKEFVLAHELSHLMQWWHRFDVVQSAGDAGLRDDEDWKTVVESDATCRVLSWGGYSQEVADSSSSPCTAPDWSEDWLAEQAAARGVTITDY</sequence>
<evidence type="ECO:0000313" key="4">
    <source>
        <dbReference type="Proteomes" id="UP000093412"/>
    </source>
</evidence>
<feature type="compositionally biased region" description="Pro residues" evidence="1">
    <location>
        <begin position="113"/>
        <end position="130"/>
    </location>
</feature>
<keyword evidence="2" id="KW-1133">Transmembrane helix</keyword>
<keyword evidence="4" id="KW-1185">Reference proteome</keyword>
<keyword evidence="2" id="KW-0812">Transmembrane</keyword>
<evidence type="ECO:0000256" key="1">
    <source>
        <dbReference type="SAM" id="MobiDB-lite"/>
    </source>
</evidence>
<reference evidence="3 4" key="1">
    <citation type="submission" date="2016-06" db="EMBL/GenBank/DDBJ databases">
        <title>Genome sequence of Oerskovia enterophila DSM 43852.</title>
        <authorList>
            <person name="Poehlein A."/>
            <person name="Jag V."/>
            <person name="Bengelsdorf F.R."/>
            <person name="Daniel R."/>
            <person name="Duerre P."/>
        </authorList>
    </citation>
    <scope>NUCLEOTIDE SEQUENCE [LARGE SCALE GENOMIC DNA]</scope>
    <source>
        <strain evidence="3 4">DSM 43852</strain>
    </source>
</reference>
<keyword evidence="2" id="KW-0472">Membrane</keyword>
<evidence type="ECO:0000313" key="3">
    <source>
        <dbReference type="EMBL" id="OCI32463.1"/>
    </source>
</evidence>
<feature type="region of interest" description="Disordered" evidence="1">
    <location>
        <begin position="74"/>
        <end position="133"/>
    </location>
</feature>
<organism evidence="3 4">
    <name type="scientific">Oerskovia enterophila</name>
    <dbReference type="NCBI Taxonomy" id="43678"/>
    <lineage>
        <taxon>Bacteria</taxon>
        <taxon>Bacillati</taxon>
        <taxon>Actinomycetota</taxon>
        <taxon>Actinomycetes</taxon>
        <taxon>Micrococcales</taxon>
        <taxon>Cellulomonadaceae</taxon>
        <taxon>Oerskovia</taxon>
    </lineage>
</organism>
<proteinExistence type="predicted"/>
<evidence type="ECO:0008006" key="5">
    <source>
        <dbReference type="Google" id="ProtNLM"/>
    </source>
</evidence>